<dbReference type="SUPFAM" id="SSF46894">
    <property type="entry name" value="C-terminal effector domain of the bipartite response regulators"/>
    <property type="match status" value="1"/>
</dbReference>
<dbReference type="InterPro" id="IPR041522">
    <property type="entry name" value="CdaR_GGDEF"/>
</dbReference>
<dbReference type="InterPro" id="IPR025736">
    <property type="entry name" value="PucR_C-HTH_dom"/>
</dbReference>
<feature type="domain" description="RsbT co-antagonist protein RsbRD N-terminal" evidence="3">
    <location>
        <begin position="21"/>
        <end position="155"/>
    </location>
</feature>
<dbReference type="Pfam" id="PF14361">
    <property type="entry name" value="RsbRD_N"/>
    <property type="match status" value="1"/>
</dbReference>
<evidence type="ECO:0000259" key="3">
    <source>
        <dbReference type="Pfam" id="PF14361"/>
    </source>
</evidence>
<dbReference type="Proteomes" id="UP000606172">
    <property type="component" value="Unassembled WGS sequence"/>
</dbReference>
<keyword evidence="6" id="KW-1185">Reference proteome</keyword>
<dbReference type="AlphaFoldDB" id="A0A919RKB2"/>
<dbReference type="InterPro" id="IPR042070">
    <property type="entry name" value="PucR_C-HTH_sf"/>
</dbReference>
<dbReference type="InterPro" id="IPR025751">
    <property type="entry name" value="RsbRD_N_dom"/>
</dbReference>
<comment type="similarity">
    <text evidence="1">Belongs to the CdaR family.</text>
</comment>
<dbReference type="Pfam" id="PF13556">
    <property type="entry name" value="HTH_30"/>
    <property type="match status" value="1"/>
</dbReference>
<dbReference type="PANTHER" id="PTHR33744:SF7">
    <property type="entry name" value="PUCR FAMILY TRANSCRIPTIONAL REGULATOR"/>
    <property type="match status" value="1"/>
</dbReference>
<reference evidence="5" key="1">
    <citation type="submission" date="2021-01" db="EMBL/GenBank/DDBJ databases">
        <title>Whole genome shotgun sequence of Sinosporangium siamense NBRC 109515.</title>
        <authorList>
            <person name="Komaki H."/>
            <person name="Tamura T."/>
        </authorList>
    </citation>
    <scope>NUCLEOTIDE SEQUENCE</scope>
    <source>
        <strain evidence="5">NBRC 109515</strain>
    </source>
</reference>
<evidence type="ECO:0000259" key="4">
    <source>
        <dbReference type="Pfam" id="PF17853"/>
    </source>
</evidence>
<gene>
    <name evidence="5" type="ORF">Ssi02_54140</name>
</gene>
<evidence type="ECO:0000259" key="2">
    <source>
        <dbReference type="Pfam" id="PF13556"/>
    </source>
</evidence>
<dbReference type="GO" id="GO:0006355">
    <property type="term" value="P:regulation of DNA-templated transcription"/>
    <property type="evidence" value="ECO:0007669"/>
    <property type="project" value="InterPro"/>
</dbReference>
<proteinExistence type="inferred from homology"/>
<accession>A0A919RKB2</accession>
<dbReference type="EMBL" id="BOOW01000034">
    <property type="protein sequence ID" value="GII95183.1"/>
    <property type="molecule type" value="Genomic_DNA"/>
</dbReference>
<evidence type="ECO:0000313" key="6">
    <source>
        <dbReference type="Proteomes" id="UP000606172"/>
    </source>
</evidence>
<evidence type="ECO:0000313" key="5">
    <source>
        <dbReference type="EMBL" id="GII95183.1"/>
    </source>
</evidence>
<protein>
    <recommendedName>
        <fullName evidence="7">PucR family transcriptional regulator</fullName>
    </recommendedName>
</protein>
<dbReference type="RefSeq" id="WP_204030266.1">
    <property type="nucleotide sequence ID" value="NZ_BOOW01000034.1"/>
</dbReference>
<dbReference type="GO" id="GO:0003677">
    <property type="term" value="F:DNA binding"/>
    <property type="evidence" value="ECO:0007669"/>
    <property type="project" value="InterPro"/>
</dbReference>
<name>A0A919RKB2_9ACTN</name>
<dbReference type="Gene3D" id="1.10.10.2840">
    <property type="entry name" value="PucR C-terminal helix-turn-helix domain"/>
    <property type="match status" value="1"/>
</dbReference>
<evidence type="ECO:0000256" key="1">
    <source>
        <dbReference type="ARBA" id="ARBA00006754"/>
    </source>
</evidence>
<sequence>MPPGPGPELARRAARLLEQVDDMSAALVDAVWEHLPGYDPARMDVRDLADVVAPNIRAVLAAVAERRSPAGGELTPAAALGERRAIQGVPVEGVVASWHAAERLLLQRFAAVGPPMEAPVLTELTHRLAAVVDTMIEASTDAYRQTRSEAAGHLDQIATDLVSRLAGGEPLDPSEVEERARLIGVQAQVPHRAAAIGMRGAVRPLEITRAQRVLLDALRPRLRSRVLAGTRGQALLLVLADAPGIPEALTRAAGRPGVPPGVVVGLGEPRPRLGEAGASCREALAALEAGLRMGADRAVIPFERVIPEVLLIDNPLDARRLADTILAPLRQSPALVETLRVFLATGLSTRLTARRLRIHENTVSYRVRRVVQLLGVDSAAELVRADVLLALRAEELGEAPDR</sequence>
<feature type="domain" description="CdaR GGDEF-like" evidence="4">
    <location>
        <begin position="172"/>
        <end position="289"/>
    </location>
</feature>
<organism evidence="5 6">
    <name type="scientific">Sinosporangium siamense</name>
    <dbReference type="NCBI Taxonomy" id="1367973"/>
    <lineage>
        <taxon>Bacteria</taxon>
        <taxon>Bacillati</taxon>
        <taxon>Actinomycetota</taxon>
        <taxon>Actinomycetes</taxon>
        <taxon>Streptosporangiales</taxon>
        <taxon>Streptosporangiaceae</taxon>
        <taxon>Sinosporangium</taxon>
    </lineage>
</organism>
<dbReference type="InterPro" id="IPR016032">
    <property type="entry name" value="Sig_transdc_resp-reg_C-effctor"/>
</dbReference>
<dbReference type="InterPro" id="IPR051448">
    <property type="entry name" value="CdaR-like_regulators"/>
</dbReference>
<dbReference type="PANTHER" id="PTHR33744">
    <property type="entry name" value="CARBOHYDRATE DIACID REGULATOR"/>
    <property type="match status" value="1"/>
</dbReference>
<evidence type="ECO:0008006" key="7">
    <source>
        <dbReference type="Google" id="ProtNLM"/>
    </source>
</evidence>
<dbReference type="Pfam" id="PF17853">
    <property type="entry name" value="GGDEF_2"/>
    <property type="match status" value="1"/>
</dbReference>
<feature type="domain" description="PucR C-terminal helix-turn-helix" evidence="2">
    <location>
        <begin position="335"/>
        <end position="393"/>
    </location>
</feature>
<comment type="caution">
    <text evidence="5">The sequence shown here is derived from an EMBL/GenBank/DDBJ whole genome shotgun (WGS) entry which is preliminary data.</text>
</comment>